<name>A0ACC3NBZ6_9PEZI</name>
<proteinExistence type="predicted"/>
<organism evidence="1 2">
    <name type="scientific">Vermiconidia calcicola</name>
    <dbReference type="NCBI Taxonomy" id="1690605"/>
    <lineage>
        <taxon>Eukaryota</taxon>
        <taxon>Fungi</taxon>
        <taxon>Dikarya</taxon>
        <taxon>Ascomycota</taxon>
        <taxon>Pezizomycotina</taxon>
        <taxon>Dothideomycetes</taxon>
        <taxon>Dothideomycetidae</taxon>
        <taxon>Mycosphaerellales</taxon>
        <taxon>Extremaceae</taxon>
        <taxon>Vermiconidia</taxon>
    </lineage>
</organism>
<evidence type="ECO:0000313" key="2">
    <source>
        <dbReference type="Proteomes" id="UP001281147"/>
    </source>
</evidence>
<gene>
    <name evidence="1" type="ORF">LTR37_008215</name>
</gene>
<dbReference type="Proteomes" id="UP001281147">
    <property type="component" value="Unassembled WGS sequence"/>
</dbReference>
<accession>A0ACC3NBZ6</accession>
<comment type="caution">
    <text evidence="1">The sequence shown here is derived from an EMBL/GenBank/DDBJ whole genome shotgun (WGS) entry which is preliminary data.</text>
</comment>
<sequence length="120" mass="14464">MDNYGNKYYENLDEELPLRTRWVDYKDKEFDAYVYWVANRAGLVFNMGASLSVNVRADYRRHAWMSYMVDKPPSEDKLMQRMQRPWEPKKHLPTMTGSKSEFKTYSTYVQGYSSWAWLSY</sequence>
<protein>
    <submittedName>
        <fullName evidence="1">Uncharacterized protein</fullName>
    </submittedName>
</protein>
<reference evidence="1" key="1">
    <citation type="submission" date="2023-07" db="EMBL/GenBank/DDBJ databases">
        <title>Black Yeasts Isolated from many extreme environments.</title>
        <authorList>
            <person name="Coleine C."/>
            <person name="Stajich J.E."/>
            <person name="Selbmann L."/>
        </authorList>
    </citation>
    <scope>NUCLEOTIDE SEQUENCE</scope>
    <source>
        <strain evidence="1">CCFEE 5714</strain>
    </source>
</reference>
<keyword evidence="2" id="KW-1185">Reference proteome</keyword>
<dbReference type="EMBL" id="JAUTXU010000059">
    <property type="protein sequence ID" value="KAK3713965.1"/>
    <property type="molecule type" value="Genomic_DNA"/>
</dbReference>
<evidence type="ECO:0000313" key="1">
    <source>
        <dbReference type="EMBL" id="KAK3713965.1"/>
    </source>
</evidence>